<dbReference type="RefSeq" id="WP_160905354.1">
    <property type="nucleotide sequence ID" value="NZ_WVHS01000001.1"/>
</dbReference>
<comment type="caution">
    <text evidence="3">The sequence shown here is derived from an EMBL/GenBank/DDBJ whole genome shotgun (WGS) entry which is preliminary data.</text>
</comment>
<dbReference type="SUPFAM" id="SSF52172">
    <property type="entry name" value="CheY-like"/>
    <property type="match status" value="1"/>
</dbReference>
<evidence type="ECO:0000313" key="3">
    <source>
        <dbReference type="EMBL" id="MXV14380.1"/>
    </source>
</evidence>
<sequence>MKHRFIVIDDSELDCFIAEKMIKHTIENEQVIAFTEAARALEYITQQGAVTDQPKAILLLDVLMPVVSGFDFVEAFEQLPPDVQRSYLLVALTSTMNKNDLSRISGYKSVKHLLDKPITAEALLALLGEIDATAGEPLAGSL</sequence>
<dbReference type="PROSITE" id="PS50110">
    <property type="entry name" value="RESPONSE_REGULATORY"/>
    <property type="match status" value="1"/>
</dbReference>
<dbReference type="InterPro" id="IPR001789">
    <property type="entry name" value="Sig_transdc_resp-reg_receiver"/>
</dbReference>
<evidence type="ECO:0000313" key="4">
    <source>
        <dbReference type="Proteomes" id="UP000451233"/>
    </source>
</evidence>
<feature type="domain" description="Response regulatory" evidence="2">
    <location>
        <begin position="4"/>
        <end position="131"/>
    </location>
</feature>
<name>A0A7K1XTW1_9SPHI</name>
<dbReference type="InterPro" id="IPR011006">
    <property type="entry name" value="CheY-like_superfamily"/>
</dbReference>
<accession>A0A7K1XTW1</accession>
<dbReference type="Pfam" id="PF00072">
    <property type="entry name" value="Response_reg"/>
    <property type="match status" value="1"/>
</dbReference>
<dbReference type="Proteomes" id="UP000451233">
    <property type="component" value="Unassembled WGS sequence"/>
</dbReference>
<dbReference type="Gene3D" id="3.40.50.2300">
    <property type="match status" value="1"/>
</dbReference>
<dbReference type="AlphaFoldDB" id="A0A7K1XTW1"/>
<evidence type="ECO:0000259" key="2">
    <source>
        <dbReference type="PROSITE" id="PS50110"/>
    </source>
</evidence>
<dbReference type="EMBL" id="WVHS01000001">
    <property type="protein sequence ID" value="MXV14380.1"/>
    <property type="molecule type" value="Genomic_DNA"/>
</dbReference>
<reference evidence="3 4" key="1">
    <citation type="submission" date="2019-11" db="EMBL/GenBank/DDBJ databases">
        <title>Pedobacter sp. HMF7056 Genome sequencing and assembly.</title>
        <authorList>
            <person name="Kang H."/>
            <person name="Kim H."/>
            <person name="Joh K."/>
        </authorList>
    </citation>
    <scope>NUCLEOTIDE SEQUENCE [LARGE SCALE GENOMIC DNA]</scope>
    <source>
        <strain evidence="3 4">HMF7056</strain>
    </source>
</reference>
<gene>
    <name evidence="3" type="ORF">GS398_03655</name>
</gene>
<protein>
    <submittedName>
        <fullName evidence="3">Response regulator</fullName>
    </submittedName>
</protein>
<keyword evidence="1" id="KW-0597">Phosphoprotein</keyword>
<organism evidence="3 4">
    <name type="scientific">Hufsiella ginkgonis</name>
    <dbReference type="NCBI Taxonomy" id="2695274"/>
    <lineage>
        <taxon>Bacteria</taxon>
        <taxon>Pseudomonadati</taxon>
        <taxon>Bacteroidota</taxon>
        <taxon>Sphingobacteriia</taxon>
        <taxon>Sphingobacteriales</taxon>
        <taxon>Sphingobacteriaceae</taxon>
        <taxon>Hufsiella</taxon>
    </lineage>
</organism>
<keyword evidence="4" id="KW-1185">Reference proteome</keyword>
<evidence type="ECO:0000256" key="1">
    <source>
        <dbReference type="PROSITE-ProRule" id="PRU00169"/>
    </source>
</evidence>
<dbReference type="GO" id="GO:0000160">
    <property type="term" value="P:phosphorelay signal transduction system"/>
    <property type="evidence" value="ECO:0007669"/>
    <property type="project" value="InterPro"/>
</dbReference>
<proteinExistence type="predicted"/>
<feature type="modified residue" description="4-aspartylphosphate" evidence="1">
    <location>
        <position position="61"/>
    </location>
</feature>